<dbReference type="EMBL" id="JAKGAS010000001">
    <property type="protein sequence ID" value="MCF2946915.1"/>
    <property type="molecule type" value="Genomic_DNA"/>
</dbReference>
<sequence>MNNNKNKQTSRRKFVKAVGAGVLSIGASSFATSVMATKPKAKKLGVALVGLGNYSTNQLAPALLESKNAYLAGIVTGTPSKEKLWADKYDIARAHIYNYQNFDKIISDKSIDVVYVVLPNSMHKEFVIRAAKAGKHVITEKPMGMNAAECKEMINACDKAGVKLSVGYRLQFEPNTLLIEQAGQSLPLGPINHVRSDFSFTIGNPKQWRLKKELAGGGPIMDIGIYCIQAARYATGLEPIAVRAVEYKTDPIKFNSVEETVMWQMEFPGGLISNHTTSYNMKANELFVSYQKGKARLEPAYSYANVGGILGKQRLLPHEVNQQALQIDDFIACIRDNKISKVSGAEGLQDMKIVDAMYKSMALDGKRVVV</sequence>
<dbReference type="PROSITE" id="PS51318">
    <property type="entry name" value="TAT"/>
    <property type="match status" value="1"/>
</dbReference>
<keyword evidence="2 4" id="KW-0732">Signal</keyword>
<dbReference type="Proteomes" id="UP001521137">
    <property type="component" value="Unassembled WGS sequence"/>
</dbReference>
<keyword evidence="3" id="KW-0560">Oxidoreductase</keyword>
<feature type="domain" description="GFO/IDH/MocA-like oxidoreductase" evidence="6">
    <location>
        <begin position="188"/>
        <end position="290"/>
    </location>
</feature>
<protein>
    <submittedName>
        <fullName evidence="7">Gfo/Idh/MocA family oxidoreductase</fullName>
    </submittedName>
</protein>
<name>A0ABS9D2G1_9ALTE</name>
<gene>
    <name evidence="7" type="ORF">L0668_02275</name>
</gene>
<feature type="domain" description="Gfo/Idh/MocA-like oxidoreductase N-terminal" evidence="5">
    <location>
        <begin position="45"/>
        <end position="168"/>
    </location>
</feature>
<dbReference type="PANTHER" id="PTHR22604:SF105">
    <property type="entry name" value="TRANS-1,2-DIHYDROBENZENE-1,2-DIOL DEHYDROGENASE"/>
    <property type="match status" value="1"/>
</dbReference>
<comment type="caution">
    <text evidence="7">The sequence shown here is derived from an EMBL/GenBank/DDBJ whole genome shotgun (WGS) entry which is preliminary data.</text>
</comment>
<organism evidence="7 8">
    <name type="scientific">Paraglaciecola algarum</name>
    <dbReference type="NCBI Taxonomy" id="3050085"/>
    <lineage>
        <taxon>Bacteria</taxon>
        <taxon>Pseudomonadati</taxon>
        <taxon>Pseudomonadota</taxon>
        <taxon>Gammaproteobacteria</taxon>
        <taxon>Alteromonadales</taxon>
        <taxon>Alteromonadaceae</taxon>
        <taxon>Paraglaciecola</taxon>
    </lineage>
</organism>
<evidence type="ECO:0000256" key="1">
    <source>
        <dbReference type="ARBA" id="ARBA00010928"/>
    </source>
</evidence>
<dbReference type="RefSeq" id="WP_235310432.1">
    <property type="nucleotide sequence ID" value="NZ_JAKGAS010000001.1"/>
</dbReference>
<dbReference type="Pfam" id="PF22725">
    <property type="entry name" value="GFO_IDH_MocA_C3"/>
    <property type="match status" value="1"/>
</dbReference>
<evidence type="ECO:0000256" key="2">
    <source>
        <dbReference type="ARBA" id="ARBA00022729"/>
    </source>
</evidence>
<evidence type="ECO:0000313" key="8">
    <source>
        <dbReference type="Proteomes" id="UP001521137"/>
    </source>
</evidence>
<proteinExistence type="inferred from homology"/>
<feature type="chain" id="PRO_5045367639" evidence="4">
    <location>
        <begin position="32"/>
        <end position="370"/>
    </location>
</feature>
<dbReference type="InterPro" id="IPR055170">
    <property type="entry name" value="GFO_IDH_MocA-like_dom"/>
</dbReference>
<dbReference type="NCBIfam" id="TIGR01409">
    <property type="entry name" value="TAT_signal_seq"/>
    <property type="match status" value="1"/>
</dbReference>
<accession>A0ABS9D2G1</accession>
<dbReference type="InterPro" id="IPR000683">
    <property type="entry name" value="Gfo/Idh/MocA-like_OxRdtase_N"/>
</dbReference>
<dbReference type="SUPFAM" id="SSF55347">
    <property type="entry name" value="Glyceraldehyde-3-phosphate dehydrogenase-like, C-terminal domain"/>
    <property type="match status" value="1"/>
</dbReference>
<dbReference type="InterPro" id="IPR050984">
    <property type="entry name" value="Gfo/Idh/MocA_domain"/>
</dbReference>
<dbReference type="SUPFAM" id="SSF51735">
    <property type="entry name" value="NAD(P)-binding Rossmann-fold domains"/>
    <property type="match status" value="1"/>
</dbReference>
<evidence type="ECO:0000259" key="6">
    <source>
        <dbReference type="Pfam" id="PF22725"/>
    </source>
</evidence>
<dbReference type="InterPro" id="IPR036291">
    <property type="entry name" value="NAD(P)-bd_dom_sf"/>
</dbReference>
<dbReference type="InterPro" id="IPR008354">
    <property type="entry name" value="Glc-Fru_OxRdtase_bac"/>
</dbReference>
<evidence type="ECO:0000313" key="7">
    <source>
        <dbReference type="EMBL" id="MCF2946915.1"/>
    </source>
</evidence>
<keyword evidence="8" id="KW-1185">Reference proteome</keyword>
<evidence type="ECO:0000256" key="3">
    <source>
        <dbReference type="ARBA" id="ARBA00023002"/>
    </source>
</evidence>
<reference evidence="7 8" key="1">
    <citation type="submission" date="2022-01" db="EMBL/GenBank/DDBJ databases">
        <title>Paraglaciecola sp. G1-23.</title>
        <authorList>
            <person name="Jin M.S."/>
            <person name="Han D.M."/>
            <person name="Kim H.M."/>
            <person name="Jeon C.O."/>
        </authorList>
    </citation>
    <scope>NUCLEOTIDE SEQUENCE [LARGE SCALE GENOMIC DNA]</scope>
    <source>
        <strain evidence="7 8">G1-23</strain>
    </source>
</reference>
<dbReference type="Gene3D" id="3.30.360.10">
    <property type="entry name" value="Dihydrodipicolinate Reductase, domain 2"/>
    <property type="match status" value="1"/>
</dbReference>
<evidence type="ECO:0000256" key="4">
    <source>
        <dbReference type="SAM" id="SignalP"/>
    </source>
</evidence>
<dbReference type="Gene3D" id="3.40.50.720">
    <property type="entry name" value="NAD(P)-binding Rossmann-like Domain"/>
    <property type="match status" value="1"/>
</dbReference>
<dbReference type="PRINTS" id="PR01775">
    <property type="entry name" value="GLFROXRDTASE"/>
</dbReference>
<dbReference type="PANTHER" id="PTHR22604">
    <property type="entry name" value="OXIDOREDUCTASES"/>
    <property type="match status" value="1"/>
</dbReference>
<dbReference type="InterPro" id="IPR006311">
    <property type="entry name" value="TAT_signal"/>
</dbReference>
<dbReference type="InterPro" id="IPR019546">
    <property type="entry name" value="TAT_signal_bac_arc"/>
</dbReference>
<comment type="similarity">
    <text evidence="1">Belongs to the Gfo/Idh/MocA family.</text>
</comment>
<evidence type="ECO:0000259" key="5">
    <source>
        <dbReference type="Pfam" id="PF01408"/>
    </source>
</evidence>
<dbReference type="Pfam" id="PF01408">
    <property type="entry name" value="GFO_IDH_MocA"/>
    <property type="match status" value="1"/>
</dbReference>
<feature type="signal peptide" evidence="4">
    <location>
        <begin position="1"/>
        <end position="31"/>
    </location>
</feature>